<dbReference type="GO" id="GO:0008270">
    <property type="term" value="F:zinc ion binding"/>
    <property type="evidence" value="ECO:0007669"/>
    <property type="project" value="UniProtKB-KW"/>
</dbReference>
<evidence type="ECO:0000256" key="4">
    <source>
        <dbReference type="SAM" id="MobiDB-lite"/>
    </source>
</evidence>
<dbReference type="AlphaFoldDB" id="A0A3P6DGS6"/>
<evidence type="ECO:0000256" key="2">
    <source>
        <dbReference type="ARBA" id="ARBA00022771"/>
    </source>
</evidence>
<protein>
    <recommendedName>
        <fullName evidence="5">GRF-type domain-containing protein</fullName>
    </recommendedName>
</protein>
<feature type="domain" description="GRF-type" evidence="5">
    <location>
        <begin position="34"/>
        <end position="70"/>
    </location>
</feature>
<sequence length="73" mass="7987">MSNLSKGSSSSQPVVDTSSCRTRRAERGRGIPRYCRCGEGPVIRTSGTAKNPGRLFYCCPFESEGVPLCRFLL</sequence>
<dbReference type="EMBL" id="LR031875">
    <property type="protein sequence ID" value="VDD30517.1"/>
    <property type="molecule type" value="Genomic_DNA"/>
</dbReference>
<name>A0A3P6DGS6_BRAOL</name>
<accession>A0A3P6DGS6</accession>
<feature type="compositionally biased region" description="Low complexity" evidence="4">
    <location>
        <begin position="8"/>
        <end position="19"/>
    </location>
</feature>
<keyword evidence="2" id="KW-0863">Zinc-finger</keyword>
<reference evidence="6" key="1">
    <citation type="submission" date="2018-11" db="EMBL/GenBank/DDBJ databases">
        <authorList>
            <consortium name="Genoscope - CEA"/>
            <person name="William W."/>
        </authorList>
    </citation>
    <scope>NUCLEOTIDE SEQUENCE</scope>
</reference>
<gene>
    <name evidence="6" type="ORF">BOLC9T55840H</name>
</gene>
<keyword evidence="1" id="KW-0479">Metal-binding</keyword>
<proteinExistence type="predicted"/>
<evidence type="ECO:0000259" key="5">
    <source>
        <dbReference type="Pfam" id="PF06839"/>
    </source>
</evidence>
<feature type="region of interest" description="Disordered" evidence="4">
    <location>
        <begin position="1"/>
        <end position="25"/>
    </location>
</feature>
<organism evidence="6">
    <name type="scientific">Brassica oleracea</name>
    <name type="common">Wild cabbage</name>
    <dbReference type="NCBI Taxonomy" id="3712"/>
    <lineage>
        <taxon>Eukaryota</taxon>
        <taxon>Viridiplantae</taxon>
        <taxon>Streptophyta</taxon>
        <taxon>Embryophyta</taxon>
        <taxon>Tracheophyta</taxon>
        <taxon>Spermatophyta</taxon>
        <taxon>Magnoliopsida</taxon>
        <taxon>eudicotyledons</taxon>
        <taxon>Gunneridae</taxon>
        <taxon>Pentapetalae</taxon>
        <taxon>rosids</taxon>
        <taxon>malvids</taxon>
        <taxon>Brassicales</taxon>
        <taxon>Brassicaceae</taxon>
        <taxon>Brassiceae</taxon>
        <taxon>Brassica</taxon>
    </lineage>
</organism>
<evidence type="ECO:0000256" key="3">
    <source>
        <dbReference type="ARBA" id="ARBA00022833"/>
    </source>
</evidence>
<keyword evidence="3" id="KW-0862">Zinc</keyword>
<dbReference type="Pfam" id="PF06839">
    <property type="entry name" value="Zn_ribbon_GRF"/>
    <property type="match status" value="1"/>
</dbReference>
<evidence type="ECO:0000256" key="1">
    <source>
        <dbReference type="ARBA" id="ARBA00022723"/>
    </source>
</evidence>
<evidence type="ECO:0000313" key="6">
    <source>
        <dbReference type="EMBL" id="VDD30517.1"/>
    </source>
</evidence>
<dbReference type="InterPro" id="IPR010666">
    <property type="entry name" value="Znf_GRF"/>
</dbReference>